<proteinExistence type="inferred from homology"/>
<dbReference type="EMBL" id="FMZV01000019">
    <property type="protein sequence ID" value="SDE43491.1"/>
    <property type="molecule type" value="Genomic_DNA"/>
</dbReference>
<keyword evidence="5 8" id="KW-1133">Transmembrane helix</keyword>
<dbReference type="GO" id="GO:0005886">
    <property type="term" value="C:plasma membrane"/>
    <property type="evidence" value="ECO:0007669"/>
    <property type="project" value="UniProtKB-SubCell"/>
</dbReference>
<keyword evidence="4 7" id="KW-0812">Transmembrane</keyword>
<organism evidence="9 10">
    <name type="scientific">Ruegeria marina</name>
    <dbReference type="NCBI Taxonomy" id="639004"/>
    <lineage>
        <taxon>Bacteria</taxon>
        <taxon>Pseudomonadati</taxon>
        <taxon>Pseudomonadota</taxon>
        <taxon>Alphaproteobacteria</taxon>
        <taxon>Rhodobacterales</taxon>
        <taxon>Roseobacteraceae</taxon>
        <taxon>Ruegeria</taxon>
    </lineage>
</organism>
<comment type="similarity">
    <text evidence="2 7">Belongs to the ExbD/TolR family.</text>
</comment>
<evidence type="ECO:0000256" key="1">
    <source>
        <dbReference type="ARBA" id="ARBA00004162"/>
    </source>
</evidence>
<dbReference type="Proteomes" id="UP000199628">
    <property type="component" value="Unassembled WGS sequence"/>
</dbReference>
<accession>A0A1G7CW62</accession>
<evidence type="ECO:0000313" key="9">
    <source>
        <dbReference type="EMBL" id="SDE43491.1"/>
    </source>
</evidence>
<evidence type="ECO:0000256" key="2">
    <source>
        <dbReference type="ARBA" id="ARBA00005811"/>
    </source>
</evidence>
<dbReference type="GO" id="GO:0022857">
    <property type="term" value="F:transmembrane transporter activity"/>
    <property type="evidence" value="ECO:0007669"/>
    <property type="project" value="InterPro"/>
</dbReference>
<evidence type="ECO:0000256" key="8">
    <source>
        <dbReference type="SAM" id="Phobius"/>
    </source>
</evidence>
<feature type="transmembrane region" description="Helical" evidence="8">
    <location>
        <begin position="12"/>
        <end position="36"/>
    </location>
</feature>
<name>A0A1G7CW62_9RHOB</name>
<keyword evidence="7" id="KW-0813">Transport</keyword>
<reference evidence="10" key="1">
    <citation type="submission" date="2016-10" db="EMBL/GenBank/DDBJ databases">
        <authorList>
            <person name="Varghese N."/>
            <person name="Submissions S."/>
        </authorList>
    </citation>
    <scope>NUCLEOTIDE SEQUENCE [LARGE SCALE GENOMIC DNA]</scope>
    <source>
        <strain evidence="10">CGMCC 1.9108</strain>
    </source>
</reference>
<evidence type="ECO:0000256" key="5">
    <source>
        <dbReference type="ARBA" id="ARBA00022989"/>
    </source>
</evidence>
<keyword evidence="7" id="KW-0653">Protein transport</keyword>
<dbReference type="RefSeq" id="WP_093036446.1">
    <property type="nucleotide sequence ID" value="NZ_FMZV01000019.1"/>
</dbReference>
<evidence type="ECO:0000256" key="4">
    <source>
        <dbReference type="ARBA" id="ARBA00022692"/>
    </source>
</evidence>
<dbReference type="InterPro" id="IPR003400">
    <property type="entry name" value="ExbD"/>
</dbReference>
<evidence type="ECO:0000256" key="7">
    <source>
        <dbReference type="RuleBase" id="RU003879"/>
    </source>
</evidence>
<dbReference type="PANTHER" id="PTHR30558">
    <property type="entry name" value="EXBD MEMBRANE COMPONENT OF PMF-DRIVEN MACROMOLECULE IMPORT SYSTEM"/>
    <property type="match status" value="1"/>
</dbReference>
<gene>
    <name evidence="9" type="ORF">SAMN04488239_11941</name>
</gene>
<dbReference type="Pfam" id="PF02472">
    <property type="entry name" value="ExbD"/>
    <property type="match status" value="1"/>
</dbReference>
<dbReference type="AlphaFoldDB" id="A0A1G7CW62"/>
<keyword evidence="3" id="KW-1003">Cell membrane</keyword>
<keyword evidence="6 8" id="KW-0472">Membrane</keyword>
<keyword evidence="10" id="KW-1185">Reference proteome</keyword>
<evidence type="ECO:0000256" key="6">
    <source>
        <dbReference type="ARBA" id="ARBA00023136"/>
    </source>
</evidence>
<sequence>MKPVRRNGTLPRVTLVPLIDVLFILLFYFMVTSVYLDLDMIPVSKVSDLPPPVAVGQSEAPLMLRLTPVGNVVVQGQTLRPDELTEWLQKDDRAVRPVLVLPSGQAPVQALASVMDELARAGVTRTRLIRIEGHP</sequence>
<dbReference type="OrthoDB" id="9793581at2"/>
<protein>
    <submittedName>
        <fullName evidence="9">Biopolymer transport protein ExbD</fullName>
    </submittedName>
</protein>
<evidence type="ECO:0000256" key="3">
    <source>
        <dbReference type="ARBA" id="ARBA00022475"/>
    </source>
</evidence>
<comment type="subcellular location">
    <subcellularLocation>
        <location evidence="1">Cell membrane</location>
        <topology evidence="1">Single-pass membrane protein</topology>
    </subcellularLocation>
    <subcellularLocation>
        <location evidence="7">Cell membrane</location>
        <topology evidence="7">Single-pass type II membrane protein</topology>
    </subcellularLocation>
</comment>
<evidence type="ECO:0000313" key="10">
    <source>
        <dbReference type="Proteomes" id="UP000199628"/>
    </source>
</evidence>
<dbReference type="GO" id="GO:0015031">
    <property type="term" value="P:protein transport"/>
    <property type="evidence" value="ECO:0007669"/>
    <property type="project" value="UniProtKB-KW"/>
</dbReference>
<dbReference type="STRING" id="639004.SAMN04488239_11941"/>